<keyword evidence="1" id="KW-0472">Membrane</keyword>
<accession>A0A512L7U0</accession>
<gene>
    <name evidence="2" type="ORF">TPL01_16600</name>
</gene>
<keyword evidence="1" id="KW-1133">Transmembrane helix</keyword>
<evidence type="ECO:0000256" key="1">
    <source>
        <dbReference type="SAM" id="Phobius"/>
    </source>
</evidence>
<dbReference type="RefSeq" id="WP_147072659.1">
    <property type="nucleotide sequence ID" value="NZ_AP021884.1"/>
</dbReference>
<feature type="transmembrane region" description="Helical" evidence="1">
    <location>
        <begin position="98"/>
        <end position="116"/>
    </location>
</feature>
<sequence length="130" mass="14268">MPRKIPDCRHRAGAAGGRRLVLECRDCASCQPGIRAVSTYLRYSTRVSWAELRQYITPYNNHAQQVLAPLHLAMPGGGAGVLGQAVQRQASVQGFVCTFWLIALSFVMLLPLLLLIRSVKGHKPAMLVAE</sequence>
<keyword evidence="3" id="KW-1185">Reference proteome</keyword>
<proteinExistence type="predicted"/>
<comment type="caution">
    <text evidence="2">The sequence shown here is derived from an EMBL/GenBank/DDBJ whole genome shotgun (WGS) entry which is preliminary data.</text>
</comment>
<evidence type="ECO:0000313" key="3">
    <source>
        <dbReference type="Proteomes" id="UP000321337"/>
    </source>
</evidence>
<name>A0A512L7U0_9PROT</name>
<organism evidence="2 3">
    <name type="scientific">Sulfuriferula plumbiphila</name>
    <dbReference type="NCBI Taxonomy" id="171865"/>
    <lineage>
        <taxon>Bacteria</taxon>
        <taxon>Pseudomonadati</taxon>
        <taxon>Pseudomonadota</taxon>
        <taxon>Betaproteobacteria</taxon>
        <taxon>Nitrosomonadales</taxon>
        <taxon>Sulfuricellaceae</taxon>
        <taxon>Sulfuriferula</taxon>
    </lineage>
</organism>
<keyword evidence="1" id="KW-0812">Transmembrane</keyword>
<dbReference type="EMBL" id="BKAD01000014">
    <property type="protein sequence ID" value="GEP30522.1"/>
    <property type="molecule type" value="Genomic_DNA"/>
</dbReference>
<dbReference type="AlphaFoldDB" id="A0A512L7U0"/>
<dbReference type="Proteomes" id="UP000321337">
    <property type="component" value="Unassembled WGS sequence"/>
</dbReference>
<protein>
    <submittedName>
        <fullName evidence="2">Uncharacterized protein</fullName>
    </submittedName>
</protein>
<evidence type="ECO:0000313" key="2">
    <source>
        <dbReference type="EMBL" id="GEP30522.1"/>
    </source>
</evidence>
<reference evidence="2 3" key="1">
    <citation type="submission" date="2019-07" db="EMBL/GenBank/DDBJ databases">
        <title>Whole genome shotgun sequence of Thiobacillus plumbophilus NBRC 107929.</title>
        <authorList>
            <person name="Hosoyama A."/>
            <person name="Uohara A."/>
            <person name="Ohji S."/>
            <person name="Ichikawa N."/>
        </authorList>
    </citation>
    <scope>NUCLEOTIDE SEQUENCE [LARGE SCALE GENOMIC DNA]</scope>
    <source>
        <strain evidence="2 3">NBRC 107929</strain>
    </source>
</reference>